<dbReference type="GO" id="GO:0004177">
    <property type="term" value="F:aminopeptidase activity"/>
    <property type="evidence" value="ECO:0007669"/>
    <property type="project" value="UniProtKB-KW"/>
</dbReference>
<organism evidence="2 3">
    <name type="scientific">Eubacterium pyruvativorans</name>
    <dbReference type="NCBI Taxonomy" id="155865"/>
    <lineage>
        <taxon>Bacteria</taxon>
        <taxon>Bacillati</taxon>
        <taxon>Bacillota</taxon>
        <taxon>Clostridia</taxon>
        <taxon>Eubacteriales</taxon>
        <taxon>Eubacteriaceae</taxon>
        <taxon>Eubacterium</taxon>
    </lineage>
</organism>
<dbReference type="Proteomes" id="UP000198817">
    <property type="component" value="Unassembled WGS sequence"/>
</dbReference>
<dbReference type="AlphaFoldDB" id="A0A1I7G3B8"/>
<evidence type="ECO:0000256" key="1">
    <source>
        <dbReference type="ARBA" id="ARBA00007068"/>
    </source>
</evidence>
<reference evidence="2 3" key="1">
    <citation type="submission" date="2016-10" db="EMBL/GenBank/DDBJ databases">
        <authorList>
            <person name="de Groot N.N."/>
        </authorList>
    </citation>
    <scope>NUCLEOTIDE SEQUENCE [LARGE SCALE GENOMIC DNA]</scope>
    <source>
        <strain evidence="2 3">KHGC13</strain>
    </source>
</reference>
<gene>
    <name evidence="2" type="ORF">SAMN05216508_104134</name>
</gene>
<dbReference type="InterPro" id="IPR005321">
    <property type="entry name" value="Peptidase_S58_DmpA"/>
</dbReference>
<dbReference type="InterPro" id="IPR016117">
    <property type="entry name" value="ArgJ-like_dom_sf"/>
</dbReference>
<comment type="similarity">
    <text evidence="1">Belongs to the peptidase S58 family.</text>
</comment>
<keyword evidence="2" id="KW-0378">Hydrolase</keyword>
<dbReference type="Gene3D" id="3.60.70.12">
    <property type="entry name" value="L-amino peptidase D-ALA esterase/amidase"/>
    <property type="match status" value="1"/>
</dbReference>
<evidence type="ECO:0000313" key="2">
    <source>
        <dbReference type="EMBL" id="SFU42939.1"/>
    </source>
</evidence>
<dbReference type="SUPFAM" id="SSF56266">
    <property type="entry name" value="DmpA/ArgJ-like"/>
    <property type="match status" value="1"/>
</dbReference>
<keyword evidence="2" id="KW-0031">Aminopeptidase</keyword>
<dbReference type="PANTHER" id="PTHR36512">
    <property type="entry name" value="D-AMINOPEPTIDASE"/>
    <property type="match status" value="1"/>
</dbReference>
<dbReference type="PANTHER" id="PTHR36512:SF3">
    <property type="entry name" value="BLR5678 PROTEIN"/>
    <property type="match status" value="1"/>
</dbReference>
<name>A0A1I7G3B8_9FIRM</name>
<evidence type="ECO:0000313" key="3">
    <source>
        <dbReference type="Proteomes" id="UP000198817"/>
    </source>
</evidence>
<keyword evidence="2" id="KW-0645">Protease</keyword>
<accession>A0A1I7G3B8</accession>
<dbReference type="CDD" id="cd02252">
    <property type="entry name" value="nylC_like"/>
    <property type="match status" value="1"/>
</dbReference>
<keyword evidence="3" id="KW-1185">Reference proteome</keyword>
<protein>
    <submittedName>
        <fullName evidence="2">L-aminopeptidase/D-esterase</fullName>
    </submittedName>
</protein>
<dbReference type="RefSeq" id="WP_242935059.1">
    <property type="nucleotide sequence ID" value="NZ_FOWF01000024.1"/>
</dbReference>
<sequence length="337" mass="35045">MQEHIRQGLMKEIPITAFPGIRIGQVENAEAGTGCTVFLCPEGMRAGLDVRGGGPASRDSQLLNPLMAAERVHGILLGGGSAYGLGASDGVMRYLEEKRIGLAVGDMIVPLVCQSDIFDLTVGDGNVRPDPAMGYEAARQAMEAPNYRDGNFGAGCGATVGKTAGMEHCMKSGIGSFAIRLGDLMIGAVAVVNALGEIRDPDNGVRIAGVRNGENSGFLSTLDLMAESAEGNGEPGRPAENTTISVLMTNGRFEKAALCKLAGMAHDGYARAIRPVHLSMDGDSIYAVSLGIVPADMDLVGALGAEVMSRAIVRGVTSAERAYGYPAARDLGFSKIV</sequence>
<dbReference type="Pfam" id="PF03576">
    <property type="entry name" value="Peptidase_S58"/>
    <property type="match status" value="1"/>
</dbReference>
<proteinExistence type="inferred from homology"/>
<dbReference type="STRING" id="155865.SAMN05216515_12420"/>
<dbReference type="EMBL" id="FPBT01000004">
    <property type="protein sequence ID" value="SFU42939.1"/>
    <property type="molecule type" value="Genomic_DNA"/>
</dbReference>